<dbReference type="EMBL" id="BMES01000001">
    <property type="protein sequence ID" value="GGH11595.1"/>
    <property type="molecule type" value="Genomic_DNA"/>
</dbReference>
<dbReference type="AlphaFoldDB" id="A0A917MIH4"/>
<proteinExistence type="predicted"/>
<dbReference type="InterPro" id="IPR050832">
    <property type="entry name" value="Bact_Acetyltransf"/>
</dbReference>
<reference evidence="4" key="1">
    <citation type="journal article" date="2014" name="Int. J. Syst. Evol. Microbiol.">
        <title>Complete genome sequence of Corynebacterium casei LMG S-19264T (=DSM 44701T), isolated from a smear-ripened cheese.</title>
        <authorList>
            <consortium name="US DOE Joint Genome Institute (JGI-PGF)"/>
            <person name="Walter F."/>
            <person name="Albersmeier A."/>
            <person name="Kalinowski J."/>
            <person name="Ruckert C."/>
        </authorList>
    </citation>
    <scope>NUCLEOTIDE SEQUENCE</scope>
    <source>
        <strain evidence="4">CGMCC 1.12214</strain>
    </source>
</reference>
<evidence type="ECO:0000313" key="5">
    <source>
        <dbReference type="Proteomes" id="UP000603912"/>
    </source>
</evidence>
<dbReference type="InterPro" id="IPR000182">
    <property type="entry name" value="GNAT_dom"/>
</dbReference>
<keyword evidence="2" id="KW-0012">Acyltransferase</keyword>
<keyword evidence="1" id="KW-0808">Transferase</keyword>
<dbReference type="Gene3D" id="3.40.630.30">
    <property type="match status" value="1"/>
</dbReference>
<keyword evidence="5" id="KW-1185">Reference proteome</keyword>
<dbReference type="PROSITE" id="PS51186">
    <property type="entry name" value="GNAT"/>
    <property type="match status" value="1"/>
</dbReference>
<dbReference type="SUPFAM" id="SSF55729">
    <property type="entry name" value="Acyl-CoA N-acyltransferases (Nat)"/>
    <property type="match status" value="1"/>
</dbReference>
<dbReference type="GO" id="GO:0016747">
    <property type="term" value="F:acyltransferase activity, transferring groups other than amino-acyl groups"/>
    <property type="evidence" value="ECO:0007669"/>
    <property type="project" value="InterPro"/>
</dbReference>
<dbReference type="InterPro" id="IPR016181">
    <property type="entry name" value="Acyl_CoA_acyltransferase"/>
</dbReference>
<dbReference type="PANTHER" id="PTHR43877">
    <property type="entry name" value="AMINOALKYLPHOSPHONATE N-ACETYLTRANSFERASE-RELATED-RELATED"/>
    <property type="match status" value="1"/>
</dbReference>
<protein>
    <recommendedName>
        <fullName evidence="3">N-acetyltransferase domain-containing protein</fullName>
    </recommendedName>
</protein>
<organism evidence="4 5">
    <name type="scientific">Alsobacter metallidurans</name>
    <dbReference type="NCBI Taxonomy" id="340221"/>
    <lineage>
        <taxon>Bacteria</taxon>
        <taxon>Pseudomonadati</taxon>
        <taxon>Pseudomonadota</taxon>
        <taxon>Alphaproteobacteria</taxon>
        <taxon>Hyphomicrobiales</taxon>
        <taxon>Alsobacteraceae</taxon>
        <taxon>Alsobacter</taxon>
    </lineage>
</organism>
<reference evidence="4" key="2">
    <citation type="submission" date="2020-09" db="EMBL/GenBank/DDBJ databases">
        <authorList>
            <person name="Sun Q."/>
            <person name="Zhou Y."/>
        </authorList>
    </citation>
    <scope>NUCLEOTIDE SEQUENCE</scope>
    <source>
        <strain evidence="4">CGMCC 1.12214</strain>
    </source>
</reference>
<evidence type="ECO:0000256" key="2">
    <source>
        <dbReference type="ARBA" id="ARBA00023315"/>
    </source>
</evidence>
<accession>A0A917MIH4</accession>
<name>A0A917MIH4_9HYPH</name>
<sequence length="180" mass="19136">MTAPLDASLSIRPAVDNDGPRLADLIRTVFAEYENCPFVSDEFPELAAPATSYAARGGVLWVAERRAAGGETQLVGSLAIAPAVDPGDFELLKVYAAASERGRGLAARLLADAVAYAAERGGRRIVLWSDSRFTRGHAFYRKHGFKPTPGIRALHDVGVTLELGFARDLPAGRDESAGGL</sequence>
<gene>
    <name evidence="4" type="ORF">GCM10007036_08770</name>
</gene>
<evidence type="ECO:0000259" key="3">
    <source>
        <dbReference type="PROSITE" id="PS51186"/>
    </source>
</evidence>
<feature type="domain" description="N-acetyltransferase" evidence="3">
    <location>
        <begin position="9"/>
        <end position="170"/>
    </location>
</feature>
<dbReference type="Pfam" id="PF00583">
    <property type="entry name" value="Acetyltransf_1"/>
    <property type="match status" value="1"/>
</dbReference>
<comment type="caution">
    <text evidence="4">The sequence shown here is derived from an EMBL/GenBank/DDBJ whole genome shotgun (WGS) entry which is preliminary data.</text>
</comment>
<dbReference type="RefSeq" id="WP_188516486.1">
    <property type="nucleotide sequence ID" value="NZ_BMES01000001.1"/>
</dbReference>
<evidence type="ECO:0000313" key="4">
    <source>
        <dbReference type="EMBL" id="GGH11595.1"/>
    </source>
</evidence>
<dbReference type="Proteomes" id="UP000603912">
    <property type="component" value="Unassembled WGS sequence"/>
</dbReference>
<evidence type="ECO:0000256" key="1">
    <source>
        <dbReference type="ARBA" id="ARBA00022679"/>
    </source>
</evidence>
<dbReference type="CDD" id="cd04301">
    <property type="entry name" value="NAT_SF"/>
    <property type="match status" value="1"/>
</dbReference>